<reference evidence="3 4" key="1">
    <citation type="submission" date="2019-02" db="EMBL/GenBank/DDBJ databases">
        <authorList>
            <person name="Goldberg S.R."/>
            <person name="Haltli B.A."/>
            <person name="Correa H."/>
            <person name="Russell K.G."/>
        </authorList>
    </citation>
    <scope>NUCLEOTIDE SEQUENCE [LARGE SCALE GENOMIC DNA]</scope>
    <source>
        <strain evidence="3 4">JCM 16186</strain>
    </source>
</reference>
<gene>
    <name evidence="3" type="ORF">E1163_23175</name>
</gene>
<dbReference type="PANTHER" id="PTHR33371">
    <property type="entry name" value="INTERMEMBRANE PHOSPHOLIPID TRANSPORT SYSTEM BINDING PROTEIN MLAD-RELATED"/>
    <property type="match status" value="1"/>
</dbReference>
<dbReference type="InterPro" id="IPR052336">
    <property type="entry name" value="MlaD_Phospholipid_Transporter"/>
</dbReference>
<organism evidence="3 4">
    <name type="scientific">Fulvivirga kasyanovii</name>
    <dbReference type="NCBI Taxonomy" id="396812"/>
    <lineage>
        <taxon>Bacteria</taxon>
        <taxon>Pseudomonadati</taxon>
        <taxon>Bacteroidota</taxon>
        <taxon>Cytophagia</taxon>
        <taxon>Cytophagales</taxon>
        <taxon>Fulvivirgaceae</taxon>
        <taxon>Fulvivirga</taxon>
    </lineage>
</organism>
<evidence type="ECO:0000313" key="3">
    <source>
        <dbReference type="EMBL" id="MTI27878.1"/>
    </source>
</evidence>
<comment type="caution">
    <text evidence="3">The sequence shown here is derived from an EMBL/GenBank/DDBJ whole genome shotgun (WGS) entry which is preliminary data.</text>
</comment>
<sequence>MNEKVKKDITLGIFIVLGVIMFIGLIYYIGSQQQLFGSKVRVTALFRNVGGLQSGNNVRFSGIKVGTVKEIEIASDSTARVTLLINENASRFIKQDAFATIDSDGLMGNKIVSISPGSANAPTLTEGDVLKTKEPVNIDDVISSFKKTSDNARELTQNLTAISRQIKNAEGLLGKVVSDSVLAHKVTNIVGSIEKTSINAAQITDQIEVATIKLNSGDGLLARAIHDPELGNTVETTLDSVQYAGKNLADASRDLKKFMQKLNDNEGLLNQLLNDSITARNLEETMYNVKRGTEDLDEVMNTVNNSWLLNLFTKDKDKKDKDDR</sequence>
<dbReference type="Pfam" id="PF02470">
    <property type="entry name" value="MlaD"/>
    <property type="match status" value="1"/>
</dbReference>
<evidence type="ECO:0000256" key="1">
    <source>
        <dbReference type="SAM" id="Phobius"/>
    </source>
</evidence>
<feature type="domain" description="Mce/MlaD" evidence="2">
    <location>
        <begin position="39"/>
        <end position="117"/>
    </location>
</feature>
<keyword evidence="1" id="KW-0812">Transmembrane</keyword>
<feature type="transmembrane region" description="Helical" evidence="1">
    <location>
        <begin position="9"/>
        <end position="30"/>
    </location>
</feature>
<keyword evidence="1" id="KW-0472">Membrane</keyword>
<dbReference type="InterPro" id="IPR003399">
    <property type="entry name" value="Mce/MlaD"/>
</dbReference>
<dbReference type="RefSeq" id="WP_155174878.1">
    <property type="nucleotide sequence ID" value="NZ_BAAAFL010000017.1"/>
</dbReference>
<proteinExistence type="predicted"/>
<keyword evidence="4" id="KW-1185">Reference proteome</keyword>
<evidence type="ECO:0000313" key="4">
    <source>
        <dbReference type="Proteomes" id="UP000798808"/>
    </source>
</evidence>
<accession>A0ABW9RUK1</accession>
<dbReference type="PANTHER" id="PTHR33371:SF4">
    <property type="entry name" value="INTERMEMBRANE PHOSPHOLIPID TRANSPORT SYSTEM BINDING PROTEIN MLAD"/>
    <property type="match status" value="1"/>
</dbReference>
<evidence type="ECO:0000259" key="2">
    <source>
        <dbReference type="Pfam" id="PF02470"/>
    </source>
</evidence>
<protein>
    <submittedName>
        <fullName evidence="3">MCE family protein</fullName>
    </submittedName>
</protein>
<keyword evidence="1" id="KW-1133">Transmembrane helix</keyword>
<name>A0ABW9RUK1_9BACT</name>
<dbReference type="Proteomes" id="UP000798808">
    <property type="component" value="Unassembled WGS sequence"/>
</dbReference>
<dbReference type="EMBL" id="SMLW01000646">
    <property type="protein sequence ID" value="MTI27878.1"/>
    <property type="molecule type" value="Genomic_DNA"/>
</dbReference>